<name>A0AA87Z3Z7_FICCA</name>
<comment type="caution">
    <text evidence="1">The sequence shown here is derived from an EMBL/GenBank/DDBJ whole genome shotgun (WGS) entry which is preliminary data.</text>
</comment>
<evidence type="ECO:0000313" key="2">
    <source>
        <dbReference type="Proteomes" id="UP001187192"/>
    </source>
</evidence>
<dbReference type="InterPro" id="IPR007750">
    <property type="entry name" value="DUF674"/>
</dbReference>
<accession>A0AA87Z3Z7</accession>
<organism evidence="1 2">
    <name type="scientific">Ficus carica</name>
    <name type="common">Common fig</name>
    <dbReference type="NCBI Taxonomy" id="3494"/>
    <lineage>
        <taxon>Eukaryota</taxon>
        <taxon>Viridiplantae</taxon>
        <taxon>Streptophyta</taxon>
        <taxon>Embryophyta</taxon>
        <taxon>Tracheophyta</taxon>
        <taxon>Spermatophyta</taxon>
        <taxon>Magnoliopsida</taxon>
        <taxon>eudicotyledons</taxon>
        <taxon>Gunneridae</taxon>
        <taxon>Pentapetalae</taxon>
        <taxon>rosids</taxon>
        <taxon>fabids</taxon>
        <taxon>Rosales</taxon>
        <taxon>Moraceae</taxon>
        <taxon>Ficeae</taxon>
        <taxon>Ficus</taxon>
    </lineage>
</organism>
<keyword evidence="2" id="KW-1185">Reference proteome</keyword>
<gene>
    <name evidence="1" type="ORF">TIFTF001_043267</name>
</gene>
<dbReference type="Proteomes" id="UP001187192">
    <property type="component" value="Unassembled WGS sequence"/>
</dbReference>
<protein>
    <submittedName>
        <fullName evidence="1">Uncharacterized protein</fullName>
    </submittedName>
</protein>
<dbReference type="PANTHER" id="PTHR33103:SF27">
    <property type="entry name" value="OS04G0594700 PROTEIN"/>
    <property type="match status" value="1"/>
</dbReference>
<reference evidence="1" key="1">
    <citation type="submission" date="2023-07" db="EMBL/GenBank/DDBJ databases">
        <title>draft genome sequence of fig (Ficus carica).</title>
        <authorList>
            <person name="Takahashi T."/>
            <person name="Nishimura K."/>
        </authorList>
    </citation>
    <scope>NUCLEOTIDE SEQUENCE</scope>
</reference>
<dbReference type="AlphaFoldDB" id="A0AA87Z3Z7"/>
<proteinExistence type="predicted"/>
<sequence>MSTSVADKRRNGLRLKAVVDREKSKVIFIEADSDFVDVLLSFLTIPIGTAITLAQKQLVSTGMGCVINVHTSVKNMDLQYLHFQSEAGKIMLLSPCTEAASYCEKLKLKIDNADHTEKVFCCSGSESDCTRGTYKLLSPYKDVLCKCGSPMNLEMFLKKSLSEQHMGGFVNEKTKFLVTDELQVIPLSTAANLSLSAKHGVTDDSFIEEIVFDVRANEILKLLFCSVVTNSPLTEILMKHIDVPPLNCLSLRDEKIFFKSAKAVKSTTDREGNNITVKLMFSKYKNIVCYAEANKDFVNLLFSFLTVPLNYMAKNLSDVSFRGCIHHLYKSAQDLGERFFKSQSHKSIPVNPCLPYGFSYGSDLLGIGKASHPIYYYAYNSNIIYPGGYYVEPLLTNDKSLICSSRYEGSVPLKVIGSTSDNTFSNGNDGGIVSVPTTMFIVTDSLTISLPVLACPFSRN</sequence>
<evidence type="ECO:0000313" key="1">
    <source>
        <dbReference type="EMBL" id="GMN21256.1"/>
    </source>
</evidence>
<dbReference type="Pfam" id="PF05056">
    <property type="entry name" value="DUF674"/>
    <property type="match status" value="1"/>
</dbReference>
<dbReference type="PANTHER" id="PTHR33103">
    <property type="entry name" value="OS01G0153900 PROTEIN"/>
    <property type="match status" value="1"/>
</dbReference>
<dbReference type="EMBL" id="BTGU01002722">
    <property type="protein sequence ID" value="GMN21256.1"/>
    <property type="molecule type" value="Genomic_DNA"/>
</dbReference>